<keyword evidence="2" id="KW-0812">Transmembrane</keyword>
<gene>
    <name evidence="3" type="ORF">NYP16_00825</name>
</gene>
<dbReference type="InterPro" id="IPR050445">
    <property type="entry name" value="Bact_polysacc_biosynth/exp"/>
</dbReference>
<evidence type="ECO:0000313" key="3">
    <source>
        <dbReference type="EMBL" id="MDA5192502.1"/>
    </source>
</evidence>
<keyword evidence="4" id="KW-1185">Reference proteome</keyword>
<proteinExistence type="predicted"/>
<dbReference type="AlphaFoldDB" id="A0A9X3TW37"/>
<accession>A0A9X3TW37</accession>
<evidence type="ECO:0000313" key="4">
    <source>
        <dbReference type="Proteomes" id="UP001141619"/>
    </source>
</evidence>
<evidence type="ECO:0000256" key="2">
    <source>
        <dbReference type="SAM" id="Phobius"/>
    </source>
</evidence>
<dbReference type="PANTHER" id="PTHR32309:SF13">
    <property type="entry name" value="FERRIC ENTEROBACTIN TRANSPORT PROTEIN FEPE"/>
    <property type="match status" value="1"/>
</dbReference>
<protein>
    <submittedName>
        <fullName evidence="3">Uncharacterized protein</fullName>
    </submittedName>
</protein>
<dbReference type="RefSeq" id="WP_274942208.1">
    <property type="nucleotide sequence ID" value="NZ_JANWOI010000001.1"/>
</dbReference>
<dbReference type="Proteomes" id="UP001141619">
    <property type="component" value="Unassembled WGS sequence"/>
</dbReference>
<feature type="coiled-coil region" evidence="1">
    <location>
        <begin position="80"/>
        <end position="107"/>
    </location>
</feature>
<dbReference type="GO" id="GO:0005886">
    <property type="term" value="C:plasma membrane"/>
    <property type="evidence" value="ECO:0007669"/>
    <property type="project" value="TreeGrafter"/>
</dbReference>
<keyword evidence="2" id="KW-0472">Membrane</keyword>
<feature type="transmembrane region" description="Helical" evidence="2">
    <location>
        <begin position="169"/>
        <end position="189"/>
    </location>
</feature>
<comment type="caution">
    <text evidence="3">The sequence shown here is derived from an EMBL/GenBank/DDBJ whole genome shotgun (WGS) entry which is preliminary data.</text>
</comment>
<dbReference type="GO" id="GO:0004713">
    <property type="term" value="F:protein tyrosine kinase activity"/>
    <property type="evidence" value="ECO:0007669"/>
    <property type="project" value="TreeGrafter"/>
</dbReference>
<evidence type="ECO:0000256" key="1">
    <source>
        <dbReference type="SAM" id="Coils"/>
    </source>
</evidence>
<reference evidence="3" key="1">
    <citation type="submission" date="2022-08" db="EMBL/GenBank/DDBJ databases">
        <authorList>
            <person name="Vandamme P."/>
            <person name="Hettiarachchi A."/>
            <person name="Peeters C."/>
            <person name="Cnockaert M."/>
            <person name="Carlier A."/>
        </authorList>
    </citation>
    <scope>NUCLEOTIDE SEQUENCE</scope>
    <source>
        <strain evidence="3">LMG 31809</strain>
    </source>
</reference>
<reference evidence="3" key="2">
    <citation type="journal article" date="2023" name="Syst. Appl. Microbiol.">
        <title>Govania unica gen. nov., sp. nov., a rare biosphere bacterium that represents a novel family in the class Alphaproteobacteria.</title>
        <authorList>
            <person name="Vandamme P."/>
            <person name="Peeters C."/>
            <person name="Hettiarachchi A."/>
            <person name="Cnockaert M."/>
            <person name="Carlier A."/>
        </authorList>
    </citation>
    <scope>NUCLEOTIDE SEQUENCE</scope>
    <source>
        <strain evidence="3">LMG 31809</strain>
    </source>
</reference>
<sequence>MADDTTVTLAQMRSSSVILDFIKDESLLPDLYPRMWDQKTQSWKDKKPSLERAALKFAQRVTAAKDKDGLITVTASWNSAANAQAVVQKFIARINKLRRDQARLEAERNLEYLYARLREEPTLELRNTVSSMIAKEMRTIMRTENPSDYSLKIIDPPLIPEFRSSPKRALLVLLGAIFGFAAGVISLLIRQSLRAAK</sequence>
<keyword evidence="1" id="KW-0175">Coiled coil</keyword>
<organism evidence="3 4">
    <name type="scientific">Govanella unica</name>
    <dbReference type="NCBI Taxonomy" id="2975056"/>
    <lineage>
        <taxon>Bacteria</taxon>
        <taxon>Pseudomonadati</taxon>
        <taxon>Pseudomonadota</taxon>
        <taxon>Alphaproteobacteria</taxon>
        <taxon>Emcibacterales</taxon>
        <taxon>Govanellaceae</taxon>
        <taxon>Govanella</taxon>
    </lineage>
</organism>
<dbReference type="EMBL" id="JANWOI010000001">
    <property type="protein sequence ID" value="MDA5192502.1"/>
    <property type="molecule type" value="Genomic_DNA"/>
</dbReference>
<dbReference type="PANTHER" id="PTHR32309">
    <property type="entry name" value="TYROSINE-PROTEIN KINASE"/>
    <property type="match status" value="1"/>
</dbReference>
<keyword evidence="2" id="KW-1133">Transmembrane helix</keyword>
<name>A0A9X3TW37_9PROT</name>